<reference evidence="3" key="1">
    <citation type="submission" date="2016-06" db="UniProtKB">
        <authorList>
            <consortium name="WormBaseParasite"/>
        </authorList>
    </citation>
    <scope>IDENTIFICATION</scope>
</reference>
<dbReference type="Proteomes" id="UP000267606">
    <property type="component" value="Unassembled WGS sequence"/>
</dbReference>
<organism evidence="3">
    <name type="scientific">Onchocerca flexuosa</name>
    <dbReference type="NCBI Taxonomy" id="387005"/>
    <lineage>
        <taxon>Eukaryota</taxon>
        <taxon>Metazoa</taxon>
        <taxon>Ecdysozoa</taxon>
        <taxon>Nematoda</taxon>
        <taxon>Chromadorea</taxon>
        <taxon>Rhabditida</taxon>
        <taxon>Spirurina</taxon>
        <taxon>Spiruromorpha</taxon>
        <taxon>Filarioidea</taxon>
        <taxon>Onchocercidae</taxon>
        <taxon>Onchocerca</taxon>
    </lineage>
</organism>
<evidence type="ECO:0000313" key="1">
    <source>
        <dbReference type="EMBL" id="VDO48189.1"/>
    </source>
</evidence>
<evidence type="ECO:0000313" key="2">
    <source>
        <dbReference type="Proteomes" id="UP000267606"/>
    </source>
</evidence>
<reference evidence="1 2" key="2">
    <citation type="submission" date="2018-11" db="EMBL/GenBank/DDBJ databases">
        <authorList>
            <consortium name="Pathogen Informatics"/>
        </authorList>
    </citation>
    <scope>NUCLEOTIDE SEQUENCE [LARGE SCALE GENOMIC DNA]</scope>
</reference>
<gene>
    <name evidence="1" type="ORF">OFLC_LOCUS6871</name>
</gene>
<dbReference type="AlphaFoldDB" id="A0A183HHB1"/>
<protein>
    <submittedName>
        <fullName evidence="3">VPS13_C domain-containing protein</fullName>
    </submittedName>
</protein>
<evidence type="ECO:0000313" key="3">
    <source>
        <dbReference type="WBParaSite" id="OFLC_0000687201-mRNA-1"/>
    </source>
</evidence>
<dbReference type="WBParaSite" id="OFLC_0000687201-mRNA-1">
    <property type="protein sequence ID" value="OFLC_0000687201-mRNA-1"/>
    <property type="gene ID" value="OFLC_0000687201"/>
</dbReference>
<dbReference type="EMBL" id="UZAJ01006800">
    <property type="protein sequence ID" value="VDO48189.1"/>
    <property type="molecule type" value="Genomic_DNA"/>
</dbReference>
<keyword evidence="2" id="KW-1185">Reference proteome</keyword>
<proteinExistence type="predicted"/>
<accession>A0A183HHB1</accession>
<sequence>MKQPKSGEQIEIEPLSKKSHFISYNVILRHDHSYEPGAVLSSTDREEEDKVMENDVHIAVKVTRSALPAIEYFPLLDVILDYIPYLCIMNKASRAKMPTSRRALHYFDELHGDSQIDSSGALKNVLTQYYLLTH</sequence>
<name>A0A183HHB1_9BILA</name>
<dbReference type="STRING" id="387005.A0A183HHB1"/>